<feature type="binding site" evidence="12">
    <location>
        <position position="439"/>
    </location>
    <ligand>
        <name>Zn(2+)</name>
        <dbReference type="ChEBI" id="CHEBI:29105"/>
        <label>2</label>
    </ligand>
</feature>
<dbReference type="PANTHER" id="PTHR30580:SF0">
    <property type="entry name" value="PRIMOSOMAL PROTEIN N"/>
    <property type="match status" value="1"/>
</dbReference>
<dbReference type="PROSITE" id="PS51192">
    <property type="entry name" value="HELICASE_ATP_BIND_1"/>
    <property type="match status" value="1"/>
</dbReference>
<comment type="catalytic activity">
    <reaction evidence="11 12">
        <text>ATP + H2O = ADP + phosphate + H(+)</text>
        <dbReference type="Rhea" id="RHEA:13065"/>
        <dbReference type="ChEBI" id="CHEBI:15377"/>
        <dbReference type="ChEBI" id="CHEBI:15378"/>
        <dbReference type="ChEBI" id="CHEBI:30616"/>
        <dbReference type="ChEBI" id="CHEBI:43474"/>
        <dbReference type="ChEBI" id="CHEBI:456216"/>
        <dbReference type="EC" id="5.6.2.4"/>
    </reaction>
</comment>
<dbReference type="GO" id="GO:0006270">
    <property type="term" value="P:DNA replication initiation"/>
    <property type="evidence" value="ECO:0007669"/>
    <property type="project" value="TreeGrafter"/>
</dbReference>
<dbReference type="InterPro" id="IPR040498">
    <property type="entry name" value="PriA_CRR"/>
</dbReference>
<comment type="subunit">
    <text evidence="12">Component of the replication restart primosome.</text>
</comment>
<dbReference type="HAMAP" id="MF_00983">
    <property type="entry name" value="PriA"/>
    <property type="match status" value="1"/>
</dbReference>
<comment type="cofactor">
    <cofactor evidence="12">
        <name>Zn(2+)</name>
        <dbReference type="ChEBI" id="CHEBI:29105"/>
    </cofactor>
    <text evidence="12">Binds 2 zinc ions per subunit.</text>
</comment>
<keyword evidence="4 12" id="KW-0547">Nucleotide-binding</keyword>
<dbReference type="GO" id="GO:0005524">
    <property type="term" value="F:ATP binding"/>
    <property type="evidence" value="ECO:0007669"/>
    <property type="project" value="UniProtKB-UniRule"/>
</dbReference>
<feature type="binding site" evidence="12">
    <location>
        <position position="473"/>
    </location>
    <ligand>
        <name>Zn(2+)</name>
        <dbReference type="ChEBI" id="CHEBI:29105"/>
        <label>1</label>
    </ligand>
</feature>
<evidence type="ECO:0000256" key="4">
    <source>
        <dbReference type="ARBA" id="ARBA00022741"/>
    </source>
</evidence>
<dbReference type="Gene3D" id="3.40.1440.60">
    <property type="entry name" value="PriA, 3(prime) DNA-binding domain"/>
    <property type="match status" value="1"/>
</dbReference>
<evidence type="ECO:0000256" key="3">
    <source>
        <dbReference type="ARBA" id="ARBA00022723"/>
    </source>
</evidence>
<protein>
    <recommendedName>
        <fullName evidence="12">Replication restart protein PriA</fullName>
    </recommendedName>
    <alternativeName>
        <fullName evidence="12">ATP-dependent DNA helicase PriA</fullName>
        <ecNumber evidence="12">5.6.2.4</ecNumber>
    </alternativeName>
    <alternativeName>
        <fullName evidence="12">DNA 3'-5' helicase PriA</fullName>
    </alternativeName>
</protein>
<dbReference type="EC" id="5.6.2.4" evidence="12"/>
<dbReference type="NCBIfam" id="TIGR00595">
    <property type="entry name" value="priA"/>
    <property type="match status" value="1"/>
</dbReference>
<feature type="binding site" evidence="12">
    <location>
        <position position="460"/>
    </location>
    <ligand>
        <name>Zn(2+)</name>
        <dbReference type="ChEBI" id="CHEBI:29105"/>
        <label>2</label>
    </ligand>
</feature>
<dbReference type="InterPro" id="IPR014001">
    <property type="entry name" value="Helicase_ATP-bd"/>
</dbReference>
<evidence type="ECO:0000256" key="12">
    <source>
        <dbReference type="HAMAP-Rule" id="MF_00983"/>
    </source>
</evidence>
<dbReference type="NCBIfam" id="NF004067">
    <property type="entry name" value="PRK05580.1-4"/>
    <property type="match status" value="1"/>
</dbReference>
<evidence type="ECO:0000256" key="2">
    <source>
        <dbReference type="ARBA" id="ARBA00022705"/>
    </source>
</evidence>
<dbReference type="Pfam" id="PF18074">
    <property type="entry name" value="PriA_C"/>
    <property type="match status" value="1"/>
</dbReference>
<evidence type="ECO:0000256" key="8">
    <source>
        <dbReference type="ARBA" id="ARBA00022840"/>
    </source>
</evidence>
<dbReference type="Pfam" id="PF18319">
    <property type="entry name" value="Zn_ribbon_PriA"/>
    <property type="match status" value="1"/>
</dbReference>
<comment type="caution">
    <text evidence="14">The sequence shown here is derived from an EMBL/GenBank/DDBJ whole genome shotgun (WGS) entry which is preliminary data.</text>
</comment>
<dbReference type="AlphaFoldDB" id="A0A845BTC6"/>
<evidence type="ECO:0000256" key="1">
    <source>
        <dbReference type="ARBA" id="ARBA00022515"/>
    </source>
</evidence>
<proteinExistence type="inferred from homology"/>
<evidence type="ECO:0000256" key="5">
    <source>
        <dbReference type="ARBA" id="ARBA00022801"/>
    </source>
</evidence>
<dbReference type="InterPro" id="IPR027417">
    <property type="entry name" value="P-loop_NTPase"/>
</dbReference>
<dbReference type="GO" id="GO:0006302">
    <property type="term" value="P:double-strand break repair"/>
    <property type="evidence" value="ECO:0007669"/>
    <property type="project" value="InterPro"/>
</dbReference>
<dbReference type="EMBL" id="WSSB01000022">
    <property type="protein sequence ID" value="MXR38358.1"/>
    <property type="molecule type" value="Genomic_DNA"/>
</dbReference>
<feature type="binding site" evidence="12">
    <location>
        <position position="457"/>
    </location>
    <ligand>
        <name>Zn(2+)</name>
        <dbReference type="ChEBI" id="CHEBI:29105"/>
        <label>2</label>
    </ligand>
</feature>
<dbReference type="SUPFAM" id="SSF52540">
    <property type="entry name" value="P-loop containing nucleoside triphosphate hydrolases"/>
    <property type="match status" value="2"/>
</dbReference>
<feature type="binding site" evidence="12">
    <location>
        <position position="470"/>
    </location>
    <ligand>
        <name>Zn(2+)</name>
        <dbReference type="ChEBI" id="CHEBI:29105"/>
        <label>1</label>
    </ligand>
</feature>
<dbReference type="GO" id="GO:0008270">
    <property type="term" value="F:zinc ion binding"/>
    <property type="evidence" value="ECO:0007669"/>
    <property type="project" value="UniProtKB-UniRule"/>
</dbReference>
<evidence type="ECO:0000256" key="6">
    <source>
        <dbReference type="ARBA" id="ARBA00022806"/>
    </source>
</evidence>
<reference evidence="14 15" key="1">
    <citation type="submission" date="2019-12" db="EMBL/GenBank/DDBJ databases">
        <title>Neisseriaceae gen. nov. sp. Genome sequencing and assembly.</title>
        <authorList>
            <person name="Liu Z."/>
            <person name="Li A."/>
        </authorList>
    </citation>
    <scope>NUCLEOTIDE SEQUENCE [LARGE SCALE GENOMIC DNA]</scope>
    <source>
        <strain evidence="14 15">B2N2-7</strain>
    </source>
</reference>
<keyword evidence="5 12" id="KW-0378">Hydrolase</keyword>
<dbReference type="Gene3D" id="3.40.50.300">
    <property type="entry name" value="P-loop containing nucleotide triphosphate hydrolases"/>
    <property type="match status" value="2"/>
</dbReference>
<accession>A0A845BTC6</accession>
<dbReference type="RefSeq" id="WP_160798344.1">
    <property type="nucleotide sequence ID" value="NZ_WSSB01000022.1"/>
</dbReference>
<evidence type="ECO:0000256" key="10">
    <source>
        <dbReference type="ARBA" id="ARBA00023235"/>
    </source>
</evidence>
<feature type="domain" description="Helicase ATP-binding" evidence="13">
    <location>
        <begin position="203"/>
        <end position="370"/>
    </location>
</feature>
<feature type="binding site" evidence="12">
    <location>
        <position position="442"/>
    </location>
    <ligand>
        <name>Zn(2+)</name>
        <dbReference type="ChEBI" id="CHEBI:29105"/>
        <label>2</label>
    </ligand>
</feature>
<dbReference type="Pfam" id="PF00271">
    <property type="entry name" value="Helicase_C"/>
    <property type="match status" value="1"/>
</dbReference>
<feature type="binding site" evidence="12">
    <location>
        <position position="430"/>
    </location>
    <ligand>
        <name>Zn(2+)</name>
        <dbReference type="ChEBI" id="CHEBI:29105"/>
        <label>1</label>
    </ligand>
</feature>
<keyword evidence="1 12" id="KW-0639">Primosome</keyword>
<dbReference type="GO" id="GO:1990077">
    <property type="term" value="C:primosome complex"/>
    <property type="evidence" value="ECO:0007669"/>
    <property type="project" value="UniProtKB-UniRule"/>
</dbReference>
<evidence type="ECO:0000313" key="14">
    <source>
        <dbReference type="EMBL" id="MXR38358.1"/>
    </source>
</evidence>
<name>A0A845BTC6_9NEIS</name>
<dbReference type="GO" id="GO:0006310">
    <property type="term" value="P:DNA recombination"/>
    <property type="evidence" value="ECO:0007669"/>
    <property type="project" value="InterPro"/>
</dbReference>
<dbReference type="InterPro" id="IPR041236">
    <property type="entry name" value="PriA_C"/>
</dbReference>
<evidence type="ECO:0000256" key="9">
    <source>
        <dbReference type="ARBA" id="ARBA00023125"/>
    </source>
</evidence>
<sequence>MDTFETVEVLLDVPLHGTFTYLAPHALPAGTRVQVDFRGRKQCGVLVDGVANPALDPAKIKPLAAIFDELPPLPAALLRLIDFVSAYYHYPKGAALFTALPTALRVAQAARLADRRAWALSAAGLADQPPARQRARLALWQALQDGPQTIHDLRAVSAQAPKVLGQWLEEGKAERAEPPSPELEVADGPPLNAEQQAALAAISDSFGRFQPWLLQGVTGSGKTEVYLHLIACALAAGRQVLVLVPEISLTPQLLQRFADRFPVTPIAALHSSLADGERLQGWVDAWQGRAGIVIGTRLSVFVPLPRLGLIVVDEEHDGSLKQQDGLRYHARDLAVWRAHDAAVPIVLGSATPSLETVANVEAGRYRRLLLTTRAHAAASLPQVRLVDTRLLRLNEGLSEPVLAALAKRLQKREMSLVFINRRGYSPVIACPQCGWTSGCKRCSSKLVLHLLQRVLRCHHCGWEEGVPRVCPDCGNVDIQPLGEGTQRLESAIQRLFPEARVLRIDRDSTRNKDAWDEVYRKVHAGEVDILIGTQMLAKGHDFGALSLVVVLGADGGLYSADFRAGERLFSLLMQVAGRAGRAEHRGEVLVQTQWPEHPLYLSLVAQDFDGFATRELAARREAHFPPAIFQALLRADAHEAHEAEAFLGQFKAEAAPWLGEVALFGPAPATMARLAGRERMQLVFECADRRALHRCLNQALPLLERLGRKAGRSLRWSLDVDPTEM</sequence>
<evidence type="ECO:0000313" key="15">
    <source>
        <dbReference type="Proteomes" id="UP000467214"/>
    </source>
</evidence>
<comment type="function">
    <text evidence="12">Initiates the restart of stalled replication forks, which reloads the replicative helicase on sites other than the origin of replication. Recognizes and binds to abandoned replication forks and remodels them to uncover a helicase loading site. Promotes assembly of the primosome at these replication forks.</text>
</comment>
<keyword evidence="8 12" id="KW-0067">ATP-binding</keyword>
<dbReference type="GO" id="GO:0003677">
    <property type="term" value="F:DNA binding"/>
    <property type="evidence" value="ECO:0007669"/>
    <property type="project" value="UniProtKB-UniRule"/>
</dbReference>
<organism evidence="14 15">
    <name type="scientific">Craterilacuibacter sinensis</name>
    <dbReference type="NCBI Taxonomy" id="2686017"/>
    <lineage>
        <taxon>Bacteria</taxon>
        <taxon>Pseudomonadati</taxon>
        <taxon>Pseudomonadota</taxon>
        <taxon>Betaproteobacteria</taxon>
        <taxon>Neisseriales</taxon>
        <taxon>Neisseriaceae</taxon>
        <taxon>Craterilacuibacter</taxon>
    </lineage>
</organism>
<comment type="similarity">
    <text evidence="12">Belongs to the helicase family. PriA subfamily.</text>
</comment>
<dbReference type="SMART" id="SM00487">
    <property type="entry name" value="DEXDc"/>
    <property type="match status" value="1"/>
</dbReference>
<dbReference type="GO" id="GO:0043138">
    <property type="term" value="F:3'-5' DNA helicase activity"/>
    <property type="evidence" value="ECO:0007669"/>
    <property type="project" value="UniProtKB-EC"/>
</dbReference>
<dbReference type="SMART" id="SM00490">
    <property type="entry name" value="HELICc"/>
    <property type="match status" value="1"/>
</dbReference>
<gene>
    <name evidence="12" type="primary">priA</name>
    <name evidence="14" type="ORF">GQF02_15405</name>
</gene>
<dbReference type="PANTHER" id="PTHR30580">
    <property type="entry name" value="PRIMOSOMAL PROTEIN N"/>
    <property type="match status" value="1"/>
</dbReference>
<dbReference type="CDD" id="cd17929">
    <property type="entry name" value="DEXHc_priA"/>
    <property type="match status" value="1"/>
</dbReference>
<keyword evidence="6 12" id="KW-0347">Helicase</keyword>
<dbReference type="InterPro" id="IPR005259">
    <property type="entry name" value="PriA"/>
</dbReference>
<feature type="binding site" evidence="12">
    <location>
        <position position="433"/>
    </location>
    <ligand>
        <name>Zn(2+)</name>
        <dbReference type="ChEBI" id="CHEBI:29105"/>
        <label>1</label>
    </ligand>
</feature>
<keyword evidence="10 12" id="KW-0413">Isomerase</keyword>
<evidence type="ECO:0000259" key="13">
    <source>
        <dbReference type="PROSITE" id="PS51192"/>
    </source>
</evidence>
<dbReference type="InterPro" id="IPR011545">
    <property type="entry name" value="DEAD/DEAH_box_helicase_dom"/>
</dbReference>
<dbReference type="Pfam" id="PF00270">
    <property type="entry name" value="DEAD"/>
    <property type="match status" value="1"/>
</dbReference>
<comment type="catalytic activity">
    <reaction evidence="12">
        <text>Couples ATP hydrolysis with the unwinding of duplex DNA by translocating in the 3'-5' direction.</text>
        <dbReference type="EC" id="5.6.2.4"/>
    </reaction>
</comment>
<dbReference type="GO" id="GO:0016787">
    <property type="term" value="F:hydrolase activity"/>
    <property type="evidence" value="ECO:0007669"/>
    <property type="project" value="UniProtKB-KW"/>
</dbReference>
<keyword evidence="7 12" id="KW-0862">Zinc</keyword>
<dbReference type="InterPro" id="IPR001650">
    <property type="entry name" value="Helicase_C-like"/>
</dbReference>
<evidence type="ECO:0000256" key="7">
    <source>
        <dbReference type="ARBA" id="ARBA00022833"/>
    </source>
</evidence>
<dbReference type="CDD" id="cd18804">
    <property type="entry name" value="SF2_C_priA"/>
    <property type="match status" value="1"/>
</dbReference>
<dbReference type="InterPro" id="IPR042115">
    <property type="entry name" value="PriA_3primeBD_sf"/>
</dbReference>
<dbReference type="FunFam" id="3.40.50.300:FF:000489">
    <property type="entry name" value="Primosome assembly protein PriA"/>
    <property type="match status" value="1"/>
</dbReference>
<keyword evidence="2 12" id="KW-0235">DNA replication</keyword>
<evidence type="ECO:0000256" key="11">
    <source>
        <dbReference type="ARBA" id="ARBA00048988"/>
    </source>
</evidence>
<keyword evidence="9 12" id="KW-0238">DNA-binding</keyword>
<keyword evidence="15" id="KW-1185">Reference proteome</keyword>
<dbReference type="InterPro" id="IPR041222">
    <property type="entry name" value="PriA_3primeBD"/>
</dbReference>
<dbReference type="Proteomes" id="UP000467214">
    <property type="component" value="Unassembled WGS sequence"/>
</dbReference>
<dbReference type="GO" id="GO:0006269">
    <property type="term" value="P:DNA replication, synthesis of primer"/>
    <property type="evidence" value="ECO:0007669"/>
    <property type="project" value="UniProtKB-KW"/>
</dbReference>
<keyword evidence="3 12" id="KW-0479">Metal-binding</keyword>
<dbReference type="Pfam" id="PF17764">
    <property type="entry name" value="PriA_3primeBD"/>
    <property type="match status" value="1"/>
</dbReference>